<dbReference type="InterPro" id="IPR039448">
    <property type="entry name" value="Beta_helix"/>
</dbReference>
<dbReference type="Gene3D" id="2.160.20.10">
    <property type="entry name" value="Single-stranded right-handed beta-helix, Pectin lyase-like"/>
    <property type="match status" value="1"/>
</dbReference>
<protein>
    <submittedName>
        <fullName evidence="3">Right-handed parallel beta-helix repeat-containing protein</fullName>
    </submittedName>
</protein>
<feature type="domain" description="Right handed beta helix" evidence="2">
    <location>
        <begin position="379"/>
        <end position="562"/>
    </location>
</feature>
<dbReference type="SUPFAM" id="SSF51126">
    <property type="entry name" value="Pectin lyase-like"/>
    <property type="match status" value="1"/>
</dbReference>
<feature type="compositionally biased region" description="Pro residues" evidence="1">
    <location>
        <begin position="38"/>
        <end position="50"/>
    </location>
</feature>
<comment type="caution">
    <text evidence="3">The sequence shown here is derived from an EMBL/GenBank/DDBJ whole genome shotgun (WGS) entry which is preliminary data.</text>
</comment>
<feature type="compositionally biased region" description="Low complexity" evidence="1">
    <location>
        <begin position="26"/>
        <end position="37"/>
    </location>
</feature>
<feature type="compositionally biased region" description="Pro residues" evidence="1">
    <location>
        <begin position="1"/>
        <end position="25"/>
    </location>
</feature>
<dbReference type="Proteomes" id="UP001237156">
    <property type="component" value="Unassembled WGS sequence"/>
</dbReference>
<name>A0AAW6RQ24_9BURK</name>
<evidence type="ECO:0000313" key="3">
    <source>
        <dbReference type="EMBL" id="MDG9700197.1"/>
    </source>
</evidence>
<dbReference type="InterPro" id="IPR011050">
    <property type="entry name" value="Pectin_lyase_fold/virulence"/>
</dbReference>
<proteinExistence type="predicted"/>
<evidence type="ECO:0000259" key="2">
    <source>
        <dbReference type="Pfam" id="PF13229"/>
    </source>
</evidence>
<dbReference type="InterPro" id="IPR012334">
    <property type="entry name" value="Pectin_lyas_fold"/>
</dbReference>
<evidence type="ECO:0000313" key="4">
    <source>
        <dbReference type="Proteomes" id="UP001237156"/>
    </source>
</evidence>
<dbReference type="Pfam" id="PF13229">
    <property type="entry name" value="Beta_helix"/>
    <property type="match status" value="1"/>
</dbReference>
<dbReference type="Gene3D" id="2.60.40.2700">
    <property type="match status" value="2"/>
</dbReference>
<organism evidence="3 4">
    <name type="scientific">Ottowia cancrivicina</name>
    <dbReference type="NCBI Taxonomy" id="3040346"/>
    <lineage>
        <taxon>Bacteria</taxon>
        <taxon>Pseudomonadati</taxon>
        <taxon>Pseudomonadota</taxon>
        <taxon>Betaproteobacteria</taxon>
        <taxon>Burkholderiales</taxon>
        <taxon>Comamonadaceae</taxon>
        <taxon>Ottowia</taxon>
    </lineage>
</organism>
<dbReference type="RefSeq" id="WP_279524963.1">
    <property type="nucleotide sequence ID" value="NZ_JARVII010000026.1"/>
</dbReference>
<dbReference type="EMBL" id="JARVII010000026">
    <property type="protein sequence ID" value="MDG9700197.1"/>
    <property type="molecule type" value="Genomic_DNA"/>
</dbReference>
<sequence length="814" mass="86392">MPLPAPSPTPPLPTPTPAPSRPSTPSPTATPTSAPTVTPSPAPTVTPAPEPNRAGRLGISGKAVVGQMLTATLADEDGVPSAVAYQWYSDGQPIDSAIADSYRLEASDTGRAVHVQASYTDLRGHAENLRSAPTEAVLSSNLQGSVRIEGHAIVGQTLTAQLSDGNGVPAQGVAYQWLASGSLIAAAQSASYTVRQDDIGKTLTVRAAYTDQAGYAEQVESAPTSQVAAAAPQPNPGGYTVHTHARFGRYLDVADFGADASGQRDSIEAIRKALAAAHQEKAALRLSGKLLISQQIKLDESNKNVTALFGDGPDRTEILFGWPQTGKPFDSNFNADDIRDHAGVLIDGLSGKTIASLAVRYTNANFFYRKGDTYFGKVSGILVSDADNTTIDAVEVSGANRAGVLFTSAKAHSRYPGTNPRERAVDVSYKALYRIGRIGRSQVPVSRNNRLVNSHLHHNRVAGALVAFQENFTATGNLLARNGHENDGGTGYGIATEAGSYNFGVNFSRNVTDHNYRKGLDVHDGNDIVIENNQANGDRLYGISVYNRQFSMTRVRIANNTIALDPDFRMPASGGDNAYFGVAGIHLDANSAFFDLRSEGPGVYEIINNKITGLAAHKGEARTYGIECRNHEQAIDYTLTIANNEISGESAAWLIGIFNDTSYQPPSGRRGPGKGSGDIRVLNNTATVRSTPLQKGVPLGITENGSDGNQRGSVTVQGNTFRITENNLSYTEAADISTNAARITLKNNTFELRGPLDNPYLRIASAANAAGSLELEGNTILADASSPPDYWLSLNRVTATMRGNQYNGRPLGGP</sequence>
<evidence type="ECO:0000256" key="1">
    <source>
        <dbReference type="SAM" id="MobiDB-lite"/>
    </source>
</evidence>
<dbReference type="AlphaFoldDB" id="A0AAW6RQ24"/>
<feature type="region of interest" description="Disordered" evidence="1">
    <location>
        <begin position="1"/>
        <end position="57"/>
    </location>
</feature>
<accession>A0AAW6RQ24</accession>
<gene>
    <name evidence="3" type="ORF">QB898_10835</name>
</gene>
<reference evidence="3 4" key="1">
    <citation type="submission" date="2023-04" db="EMBL/GenBank/DDBJ databases">
        <title>Ottowia paracancer sp. nov., isolated from human stomach.</title>
        <authorList>
            <person name="Song Y."/>
        </authorList>
    </citation>
    <scope>NUCLEOTIDE SEQUENCE [LARGE SCALE GENOMIC DNA]</scope>
    <source>
        <strain evidence="3 4">10c7w1</strain>
    </source>
</reference>
<dbReference type="InterPro" id="IPR006626">
    <property type="entry name" value="PbH1"/>
</dbReference>
<dbReference type="SMART" id="SM00710">
    <property type="entry name" value="PbH1"/>
    <property type="match status" value="6"/>
</dbReference>
<keyword evidence="4" id="KW-1185">Reference proteome</keyword>